<evidence type="ECO:0000259" key="2">
    <source>
        <dbReference type="Pfam" id="PF00144"/>
    </source>
</evidence>
<name>A0A1H5Z2N3_9SPHI</name>
<dbReference type="RefSeq" id="WP_103906388.1">
    <property type="nucleotide sequence ID" value="NZ_CP049246.1"/>
</dbReference>
<dbReference type="InterPro" id="IPR012338">
    <property type="entry name" value="Beta-lactam/transpept-like"/>
</dbReference>
<accession>A0A1H5Z2N3</accession>
<organism evidence="3 4">
    <name type="scientific">Sphingobacterium lactis</name>
    <dbReference type="NCBI Taxonomy" id="797291"/>
    <lineage>
        <taxon>Bacteria</taxon>
        <taxon>Pseudomonadati</taxon>
        <taxon>Bacteroidota</taxon>
        <taxon>Sphingobacteriia</taxon>
        <taxon>Sphingobacteriales</taxon>
        <taxon>Sphingobacteriaceae</taxon>
        <taxon>Sphingobacterium</taxon>
    </lineage>
</organism>
<proteinExistence type="predicted"/>
<feature type="transmembrane region" description="Helical" evidence="1">
    <location>
        <begin position="7"/>
        <end position="29"/>
    </location>
</feature>
<evidence type="ECO:0000256" key="1">
    <source>
        <dbReference type="SAM" id="Phobius"/>
    </source>
</evidence>
<dbReference type="SUPFAM" id="SSF56601">
    <property type="entry name" value="beta-lactamase/transpeptidase-like"/>
    <property type="match status" value="1"/>
</dbReference>
<dbReference type="AlphaFoldDB" id="A0A1H5Z2N3"/>
<dbReference type="Pfam" id="PF00144">
    <property type="entry name" value="Beta-lactamase"/>
    <property type="match status" value="1"/>
</dbReference>
<dbReference type="InterPro" id="IPR050789">
    <property type="entry name" value="Diverse_Enzym_Activities"/>
</dbReference>
<protein>
    <submittedName>
        <fullName evidence="3">CubicO group peptidase, beta-lactamase class C family</fullName>
    </submittedName>
</protein>
<dbReference type="PANTHER" id="PTHR43283:SF7">
    <property type="entry name" value="BETA-LACTAMASE-RELATED DOMAIN-CONTAINING PROTEIN"/>
    <property type="match status" value="1"/>
</dbReference>
<reference evidence="4" key="1">
    <citation type="submission" date="2016-10" db="EMBL/GenBank/DDBJ databases">
        <authorList>
            <person name="Varghese N."/>
            <person name="Submissions S."/>
        </authorList>
    </citation>
    <scope>NUCLEOTIDE SEQUENCE [LARGE SCALE GENOMIC DNA]</scope>
    <source>
        <strain evidence="4">DSM 22361</strain>
    </source>
</reference>
<keyword evidence="4" id="KW-1185">Reference proteome</keyword>
<feature type="domain" description="Beta-lactamase-related" evidence="2">
    <location>
        <begin position="93"/>
        <end position="357"/>
    </location>
</feature>
<dbReference type="InterPro" id="IPR001466">
    <property type="entry name" value="Beta-lactam-related"/>
</dbReference>
<keyword evidence="1" id="KW-1133">Transmembrane helix</keyword>
<sequence length="390" mass="44532">MKYLVKFLKWLGIALVAIIVLTVAALYIFKADYLLKGVYVTYLQGHKTAYLDDYRFFDNHTIQTGTPQPWAKAKDYNSVKITPELKAIHEQWKSVAYVIIHRDSVWFEEYYGGYTDSSRSNSFSMAKSMVAAILGRSIQDGKVKNIQQKIKDFVPEITGPYADSLTFENLVSMSSGMKWSEDYYDPFSITTRLYFDKDIVGALSVMPIDKQPGQQFIYKSGDTQLLGIALQRATGKSLSELLSDYFWKPMGAEHTALWQVDSEKKGIEKAYCCVASNAKDFARFGKLYLQHGQWNGQSLIDSAYVQKSITNFFPDSPQYGYGWWIGKYAEKDYFYMDGHLGQYVIVIPQDDLIIVRLGHGIDGKPRTDPSSSFNKFIDQAYIMLGDRIEK</sequence>
<evidence type="ECO:0000313" key="3">
    <source>
        <dbReference type="EMBL" id="SEG30454.1"/>
    </source>
</evidence>
<dbReference type="PANTHER" id="PTHR43283">
    <property type="entry name" value="BETA-LACTAMASE-RELATED"/>
    <property type="match status" value="1"/>
</dbReference>
<dbReference type="OrthoDB" id="9773047at2"/>
<dbReference type="Proteomes" id="UP000236731">
    <property type="component" value="Unassembled WGS sequence"/>
</dbReference>
<keyword evidence="1" id="KW-0472">Membrane</keyword>
<dbReference type="Gene3D" id="3.40.710.10">
    <property type="entry name" value="DD-peptidase/beta-lactamase superfamily"/>
    <property type="match status" value="1"/>
</dbReference>
<evidence type="ECO:0000313" key="4">
    <source>
        <dbReference type="Proteomes" id="UP000236731"/>
    </source>
</evidence>
<keyword evidence="1" id="KW-0812">Transmembrane</keyword>
<dbReference type="EMBL" id="FNUT01000006">
    <property type="protein sequence ID" value="SEG30454.1"/>
    <property type="molecule type" value="Genomic_DNA"/>
</dbReference>
<gene>
    <name evidence="3" type="ORF">SAMN05421877_106221</name>
</gene>